<evidence type="ECO:0000256" key="1">
    <source>
        <dbReference type="ARBA" id="ARBA00004123"/>
    </source>
</evidence>
<reference evidence="11" key="1">
    <citation type="journal article" date="2020" name="Fungal Divers.">
        <title>Resolving the Mortierellaceae phylogeny through synthesis of multi-gene phylogenetics and phylogenomics.</title>
        <authorList>
            <person name="Vandepol N."/>
            <person name="Liber J."/>
            <person name="Desiro A."/>
            <person name="Na H."/>
            <person name="Kennedy M."/>
            <person name="Barry K."/>
            <person name="Grigoriev I.V."/>
            <person name="Miller A.N."/>
            <person name="O'Donnell K."/>
            <person name="Stajich J.E."/>
            <person name="Bonito G."/>
        </authorList>
    </citation>
    <scope>NUCLEOTIDE SEQUENCE</scope>
    <source>
        <strain evidence="11">REB-010B</strain>
    </source>
</reference>
<dbReference type="GO" id="GO:0005689">
    <property type="term" value="C:U12-type spliceosomal complex"/>
    <property type="evidence" value="ECO:0007669"/>
    <property type="project" value="TreeGrafter"/>
</dbReference>
<evidence type="ECO:0000256" key="3">
    <source>
        <dbReference type="ARBA" id="ARBA00022664"/>
    </source>
</evidence>
<dbReference type="OrthoDB" id="274944at2759"/>
<dbReference type="InterPro" id="IPR047575">
    <property type="entry name" value="Sm"/>
</dbReference>
<feature type="domain" description="Sm" evidence="10">
    <location>
        <begin position="46"/>
        <end position="125"/>
    </location>
</feature>
<sequence length="140" mass="14924">MSDRPRGGYNSRGGGGRGGGGRGGGGPRGGGRGGGHSAHTERPKKESILDLGKYMDQKIRVKYSGGREVVGTLKGYDPLLNLVLDETEEYLRDPEDGRLLDETRTLGLVVCRGPAVILISPMDGTMEIANPFIQEEEAVI</sequence>
<evidence type="ECO:0000259" key="10">
    <source>
        <dbReference type="PROSITE" id="PS52002"/>
    </source>
</evidence>
<dbReference type="GO" id="GO:0000956">
    <property type="term" value="P:nuclear-transcribed mRNA catabolic process"/>
    <property type="evidence" value="ECO:0007669"/>
    <property type="project" value="InterPro"/>
</dbReference>
<evidence type="ECO:0000256" key="7">
    <source>
        <dbReference type="ARBA" id="ARBA00023242"/>
    </source>
</evidence>
<dbReference type="InterPro" id="IPR001163">
    <property type="entry name" value="Sm_dom_euk/arc"/>
</dbReference>
<dbReference type="AlphaFoldDB" id="A0A9P6RSP5"/>
<dbReference type="Proteomes" id="UP000738325">
    <property type="component" value="Unassembled WGS sequence"/>
</dbReference>
<comment type="caution">
    <text evidence="11">The sequence shown here is derived from an EMBL/GenBank/DDBJ whole genome shotgun (WGS) entry which is preliminary data.</text>
</comment>
<evidence type="ECO:0000256" key="6">
    <source>
        <dbReference type="ARBA" id="ARBA00023187"/>
    </source>
</evidence>
<dbReference type="PANTHER" id="PTHR10553:SF5">
    <property type="entry name" value="U6 SNRNA-ASSOCIATED SM-LIKE PROTEIN LSM7"/>
    <property type="match status" value="1"/>
</dbReference>
<keyword evidence="7" id="KW-0539">Nucleus</keyword>
<feature type="region of interest" description="Disordered" evidence="9">
    <location>
        <begin position="1"/>
        <end position="49"/>
    </location>
</feature>
<protein>
    <submittedName>
        <fullName evidence="11">Sm-like protein lsm7</fullName>
    </submittedName>
</protein>
<comment type="similarity">
    <text evidence="2">Belongs to the snRNP Sm proteins family.</text>
</comment>
<dbReference type="InterPro" id="IPR044641">
    <property type="entry name" value="Lsm7/SmG-like"/>
</dbReference>
<evidence type="ECO:0000313" key="12">
    <source>
        <dbReference type="Proteomes" id="UP000738325"/>
    </source>
</evidence>
<dbReference type="InterPro" id="IPR010920">
    <property type="entry name" value="LSM_dom_sf"/>
</dbReference>
<dbReference type="InterPro" id="IPR017132">
    <property type="entry name" value="Lsm7"/>
</dbReference>
<keyword evidence="8" id="KW-0687">Ribonucleoprotein</keyword>
<keyword evidence="6" id="KW-0508">mRNA splicing</keyword>
<keyword evidence="12" id="KW-1185">Reference proteome</keyword>
<evidence type="ECO:0000256" key="2">
    <source>
        <dbReference type="ARBA" id="ARBA00006850"/>
    </source>
</evidence>
<dbReference type="SUPFAM" id="SSF50182">
    <property type="entry name" value="Sm-like ribonucleoproteins"/>
    <property type="match status" value="1"/>
</dbReference>
<dbReference type="EMBL" id="JAAAIP010000097">
    <property type="protein sequence ID" value="KAG0325925.1"/>
    <property type="molecule type" value="Genomic_DNA"/>
</dbReference>
<dbReference type="GO" id="GO:0005688">
    <property type="term" value="C:U6 snRNP"/>
    <property type="evidence" value="ECO:0007669"/>
    <property type="project" value="TreeGrafter"/>
</dbReference>
<dbReference type="PROSITE" id="PS52002">
    <property type="entry name" value="SM"/>
    <property type="match status" value="1"/>
</dbReference>
<name>A0A9P6RSP5_9FUNG</name>
<keyword evidence="3" id="KW-0507">mRNA processing</keyword>
<dbReference type="SMART" id="SM00651">
    <property type="entry name" value="Sm"/>
    <property type="match status" value="1"/>
</dbReference>
<feature type="compositionally biased region" description="Gly residues" evidence="9">
    <location>
        <begin position="10"/>
        <end position="36"/>
    </location>
</feature>
<dbReference type="Gene3D" id="2.30.30.100">
    <property type="match status" value="1"/>
</dbReference>
<organism evidence="11 12">
    <name type="scientific">Dissophora globulifera</name>
    <dbReference type="NCBI Taxonomy" id="979702"/>
    <lineage>
        <taxon>Eukaryota</taxon>
        <taxon>Fungi</taxon>
        <taxon>Fungi incertae sedis</taxon>
        <taxon>Mucoromycota</taxon>
        <taxon>Mortierellomycotina</taxon>
        <taxon>Mortierellomycetes</taxon>
        <taxon>Mortierellales</taxon>
        <taxon>Mortierellaceae</taxon>
        <taxon>Dissophora</taxon>
    </lineage>
</organism>
<evidence type="ECO:0000256" key="9">
    <source>
        <dbReference type="SAM" id="MobiDB-lite"/>
    </source>
</evidence>
<dbReference type="GO" id="GO:0097526">
    <property type="term" value="C:spliceosomal tri-snRNP complex"/>
    <property type="evidence" value="ECO:0007669"/>
    <property type="project" value="TreeGrafter"/>
</dbReference>
<dbReference type="GO" id="GO:1990726">
    <property type="term" value="C:Lsm1-7-Pat1 complex"/>
    <property type="evidence" value="ECO:0007669"/>
    <property type="project" value="TreeGrafter"/>
</dbReference>
<feature type="compositionally biased region" description="Basic and acidic residues" evidence="9">
    <location>
        <begin position="38"/>
        <end position="49"/>
    </location>
</feature>
<keyword evidence="5" id="KW-0694">RNA-binding</keyword>
<proteinExistence type="inferred from homology"/>
<evidence type="ECO:0000313" key="11">
    <source>
        <dbReference type="EMBL" id="KAG0325925.1"/>
    </source>
</evidence>
<dbReference type="PANTHER" id="PTHR10553">
    <property type="entry name" value="SMALL NUCLEAR RIBONUCLEOPROTEIN"/>
    <property type="match status" value="1"/>
</dbReference>
<evidence type="ECO:0000256" key="4">
    <source>
        <dbReference type="ARBA" id="ARBA00022728"/>
    </source>
</evidence>
<evidence type="ECO:0000256" key="8">
    <source>
        <dbReference type="ARBA" id="ARBA00023274"/>
    </source>
</evidence>
<dbReference type="Pfam" id="PF01423">
    <property type="entry name" value="LSM"/>
    <property type="match status" value="1"/>
</dbReference>
<dbReference type="GO" id="GO:0071004">
    <property type="term" value="C:U2-type prespliceosome"/>
    <property type="evidence" value="ECO:0007669"/>
    <property type="project" value="TreeGrafter"/>
</dbReference>
<dbReference type="GO" id="GO:0003723">
    <property type="term" value="F:RNA binding"/>
    <property type="evidence" value="ECO:0007669"/>
    <property type="project" value="UniProtKB-KW"/>
</dbReference>
<gene>
    <name evidence="11" type="primary">LSM7</name>
    <name evidence="11" type="ORF">BGZ99_010378</name>
</gene>
<dbReference type="CDD" id="cd01729">
    <property type="entry name" value="LSm7"/>
    <property type="match status" value="1"/>
</dbReference>
<dbReference type="GO" id="GO:0000398">
    <property type="term" value="P:mRNA splicing, via spliceosome"/>
    <property type="evidence" value="ECO:0007669"/>
    <property type="project" value="InterPro"/>
</dbReference>
<accession>A0A9P6RSP5</accession>
<dbReference type="FunFam" id="2.30.30.100:FF:000043">
    <property type="entry name" value="U6 snRNA-associated Sm-like protein LSm7"/>
    <property type="match status" value="1"/>
</dbReference>
<comment type="subcellular location">
    <subcellularLocation>
        <location evidence="1">Nucleus</location>
    </subcellularLocation>
</comment>
<evidence type="ECO:0000256" key="5">
    <source>
        <dbReference type="ARBA" id="ARBA00022884"/>
    </source>
</evidence>
<keyword evidence="4" id="KW-0747">Spliceosome</keyword>
<dbReference type="GO" id="GO:0071013">
    <property type="term" value="C:catalytic step 2 spliceosome"/>
    <property type="evidence" value="ECO:0007669"/>
    <property type="project" value="TreeGrafter"/>
</dbReference>